<dbReference type="Proteomes" id="UP000215896">
    <property type="component" value="Unassembled WGS sequence"/>
</dbReference>
<sequence>MWGGVGRWSALVRATSRRELAEAVSAGAVVRDSRGRYALPTAGEALRRAHAMSAALSHQSAAAHWGWEQKDTPATITVTVPRSRRLRMIPKDVSVHWADLAPDDVDRVGVTSRSRTLVDCLRTLPFDAGLAIADSALRNGDCAEFTLQRLARAVRGRGAGTVRRVASCATALAANPFESVLRALCLDAGLDVEPQVAIYREDGPQREFLGRPDLVDRGRRLIFEADSYEYHGGQHEFRRDCRRYNGFQLVPFRCFRMPWLDTIREQHRVTDVLVQLVNPAPVPLTFLVAA</sequence>
<name>A0A255GH44_9ACTN</name>
<dbReference type="AlphaFoldDB" id="A0A255GH44"/>
<keyword evidence="2" id="KW-1185">Reference proteome</keyword>
<reference evidence="1 2" key="1">
    <citation type="submission" date="2017-07" db="EMBL/GenBank/DDBJ databases">
        <title>Draft whole genome sequences of clinical Proprionibacteriaceae strains.</title>
        <authorList>
            <person name="Bernier A.-M."/>
            <person name="Bernard K."/>
            <person name="Domingo M.-C."/>
        </authorList>
    </citation>
    <scope>NUCLEOTIDE SEQUENCE [LARGE SCALE GENOMIC DNA]</scope>
    <source>
        <strain evidence="1 2">NML 030167</strain>
    </source>
</reference>
<protein>
    <recommendedName>
        <fullName evidence="3">DUF559 domain-containing protein</fullName>
    </recommendedName>
</protein>
<accession>A0A255GH44</accession>
<comment type="caution">
    <text evidence="1">The sequence shown here is derived from an EMBL/GenBank/DDBJ whole genome shotgun (WGS) entry which is preliminary data.</text>
</comment>
<evidence type="ECO:0008006" key="3">
    <source>
        <dbReference type="Google" id="ProtNLM"/>
    </source>
</evidence>
<proteinExistence type="predicted"/>
<evidence type="ECO:0000313" key="2">
    <source>
        <dbReference type="Proteomes" id="UP000215896"/>
    </source>
</evidence>
<gene>
    <name evidence="1" type="ORF">CGZ94_09280</name>
</gene>
<dbReference type="EMBL" id="NMVO01000012">
    <property type="protein sequence ID" value="OYO14742.1"/>
    <property type="molecule type" value="Genomic_DNA"/>
</dbReference>
<organism evidence="1 2">
    <name type="scientific">Enemella evansiae</name>
    <dbReference type="NCBI Taxonomy" id="2016499"/>
    <lineage>
        <taxon>Bacteria</taxon>
        <taxon>Bacillati</taxon>
        <taxon>Actinomycetota</taxon>
        <taxon>Actinomycetes</taxon>
        <taxon>Propionibacteriales</taxon>
        <taxon>Propionibacteriaceae</taxon>
        <taxon>Enemella</taxon>
    </lineage>
</organism>
<evidence type="ECO:0000313" key="1">
    <source>
        <dbReference type="EMBL" id="OYO14742.1"/>
    </source>
</evidence>